<organism evidence="8 9">
    <name type="scientific">Saxibacter everestensis</name>
    <dbReference type="NCBI Taxonomy" id="2909229"/>
    <lineage>
        <taxon>Bacteria</taxon>
        <taxon>Bacillati</taxon>
        <taxon>Actinomycetota</taxon>
        <taxon>Actinomycetes</taxon>
        <taxon>Micrococcales</taxon>
        <taxon>Brevibacteriaceae</taxon>
        <taxon>Saxibacter</taxon>
    </lineage>
</organism>
<dbReference type="EMBL" id="CP090958">
    <property type="protein sequence ID" value="WGW13934.1"/>
    <property type="molecule type" value="Genomic_DNA"/>
</dbReference>
<dbReference type="CDD" id="cd18870">
    <property type="entry name" value="NUDIX_AcylCoAdiphos_Nudt19"/>
    <property type="match status" value="1"/>
</dbReference>
<comment type="cofactor">
    <cofactor evidence="2">
        <name>Mg(2+)</name>
        <dbReference type="ChEBI" id="CHEBI:18420"/>
    </cofactor>
</comment>
<dbReference type="Gene3D" id="3.90.79.10">
    <property type="entry name" value="Nucleoside Triphosphate Pyrophosphohydrolase"/>
    <property type="match status" value="2"/>
</dbReference>
<keyword evidence="6" id="KW-0464">Manganese</keyword>
<dbReference type="GO" id="GO:0016787">
    <property type="term" value="F:hydrolase activity"/>
    <property type="evidence" value="ECO:0007669"/>
    <property type="project" value="UniProtKB-KW"/>
</dbReference>
<evidence type="ECO:0000256" key="2">
    <source>
        <dbReference type="ARBA" id="ARBA00001946"/>
    </source>
</evidence>
<evidence type="ECO:0000313" key="8">
    <source>
        <dbReference type="EMBL" id="WGW13934.1"/>
    </source>
</evidence>
<sequence length="212" mass="23408">MSSSEHVSPRLAVSVIMLRHGGHALETFIQNRVSTMDFAAGVVVFPGGRVDDVDNRAAVNLEADEALLNRHAHSWRNTSVGSDHARSPADASAVLLAAACREVREETGARVDAGRLVPWANWVTPPGHSKRFDTYFYVTRADRGSQPQHQTTEADSSHWAPLRQILQDEADGRLKLMRPTKWLLTDLAGFDDIDSILGLSREIHPVTSDRPE</sequence>
<name>A0ABY8R001_9MICO</name>
<dbReference type="InterPro" id="IPR015797">
    <property type="entry name" value="NUDIX_hydrolase-like_dom_sf"/>
</dbReference>
<evidence type="ECO:0000313" key="9">
    <source>
        <dbReference type="Proteomes" id="UP001209083"/>
    </source>
</evidence>
<dbReference type="PROSITE" id="PS51462">
    <property type="entry name" value="NUDIX"/>
    <property type="match status" value="1"/>
</dbReference>
<protein>
    <submittedName>
        <fullName evidence="8">NUDIX hydrolase</fullName>
        <ecNumber evidence="8">3.6.-.-</ecNumber>
    </submittedName>
</protein>
<evidence type="ECO:0000256" key="1">
    <source>
        <dbReference type="ARBA" id="ARBA00001936"/>
    </source>
</evidence>
<dbReference type="RefSeq" id="WP_349640758.1">
    <property type="nucleotide sequence ID" value="NZ_CP090958.1"/>
</dbReference>
<keyword evidence="5" id="KW-0460">Magnesium</keyword>
<dbReference type="Pfam" id="PF00293">
    <property type="entry name" value="NUDIX"/>
    <property type="match status" value="1"/>
</dbReference>
<dbReference type="PANTHER" id="PTHR12318:SF0">
    <property type="entry name" value="ACYL-COENZYME A DIPHOSPHATASE NUDT19"/>
    <property type="match status" value="1"/>
</dbReference>
<keyword evidence="4 8" id="KW-0378">Hydrolase</keyword>
<evidence type="ECO:0000256" key="4">
    <source>
        <dbReference type="ARBA" id="ARBA00022801"/>
    </source>
</evidence>
<dbReference type="Proteomes" id="UP001209083">
    <property type="component" value="Chromosome"/>
</dbReference>
<dbReference type="InterPro" id="IPR000086">
    <property type="entry name" value="NUDIX_hydrolase_dom"/>
</dbReference>
<reference evidence="8 9" key="1">
    <citation type="submission" date="2023-05" db="EMBL/GenBank/DDBJ databases">
        <title>Lithophilousrod everest ZFBP1038 complete genpme.</title>
        <authorList>
            <person name="Tian M."/>
        </authorList>
    </citation>
    <scope>NUCLEOTIDE SEQUENCE [LARGE SCALE GENOMIC DNA]</scope>
    <source>
        <strain evidence="8 9">ZFBP1038</strain>
    </source>
</reference>
<evidence type="ECO:0000256" key="6">
    <source>
        <dbReference type="ARBA" id="ARBA00023211"/>
    </source>
</evidence>
<dbReference type="PANTHER" id="PTHR12318">
    <property type="entry name" value="TESTOSTERONE-REGULATED PROTEIN RP2"/>
    <property type="match status" value="1"/>
</dbReference>
<evidence type="ECO:0000256" key="3">
    <source>
        <dbReference type="ARBA" id="ARBA00022723"/>
    </source>
</evidence>
<dbReference type="InterPro" id="IPR039121">
    <property type="entry name" value="NUDT19"/>
</dbReference>
<evidence type="ECO:0000256" key="5">
    <source>
        <dbReference type="ARBA" id="ARBA00022842"/>
    </source>
</evidence>
<gene>
    <name evidence="8" type="ORF">LWF01_09425</name>
</gene>
<keyword evidence="3" id="KW-0479">Metal-binding</keyword>
<feature type="domain" description="Nudix hydrolase" evidence="7">
    <location>
        <begin position="8"/>
        <end position="190"/>
    </location>
</feature>
<evidence type="ECO:0000259" key="7">
    <source>
        <dbReference type="PROSITE" id="PS51462"/>
    </source>
</evidence>
<dbReference type="SUPFAM" id="SSF55811">
    <property type="entry name" value="Nudix"/>
    <property type="match status" value="1"/>
</dbReference>
<accession>A0ABY8R001</accession>
<proteinExistence type="predicted"/>
<keyword evidence="9" id="KW-1185">Reference proteome</keyword>
<dbReference type="EC" id="3.6.-.-" evidence="8"/>
<comment type="cofactor">
    <cofactor evidence="1">
        <name>Mn(2+)</name>
        <dbReference type="ChEBI" id="CHEBI:29035"/>
    </cofactor>
</comment>